<dbReference type="SUPFAM" id="SSF55073">
    <property type="entry name" value="Nucleotide cyclase"/>
    <property type="match status" value="1"/>
</dbReference>
<evidence type="ECO:0000256" key="1">
    <source>
        <dbReference type="ARBA" id="ARBA00012528"/>
    </source>
</evidence>
<feature type="domain" description="GGDEF" evidence="4">
    <location>
        <begin position="376"/>
        <end position="511"/>
    </location>
</feature>
<dbReference type="PROSITE" id="PS50887">
    <property type="entry name" value="GGDEF"/>
    <property type="match status" value="1"/>
</dbReference>
<keyword evidence="5" id="KW-0548">Nucleotidyltransferase</keyword>
<keyword evidence="6" id="KW-1185">Reference proteome</keyword>
<sequence length="519" mass="58775">MTDHVCGDRGEERVTIPDRCGWMPMALGWWLLLAFAQAGASVAAGDVPDRPVVEGSAQAGSYLLTERHRQYLIQRGPLRLCVDPDWLPFEAINPAGVYIGIGADFMALLARRGGLQLELVPTRSWSESLTRIRDRDCDVLPLAMKTPSRSEYLDFTRPYLETPSVIATLGPQPFIRDLAEVADRPLGIMAGFSFVEIYRARYPGIHLVEVSSYEEGLTAVMEGELFGMLGNMASIAYSLQRMRNTELRISGRLIDDSRLSMASRNDEPVLNEILEILVATISAGDRQRVLNQWYAVRIDMDENGPILFPLVLVAGLLSILLIFWAYHLYLRNSMLRQSNARLLQQNRQDALTGTFNRLYFDERLQHAMALARRRRLKLAVAMLDLDHFKQFNDHHGHALGDQCLRQISGLMRDMFQRETETVARYGGEEFVILSEDGSPEQFARRLEAFRQALKDMPLQYEGEDIQLTVSIGLWVAVPSIGDRPADFMRQADDVLYEAKAAGRDCLRRREREESVSTGY</sequence>
<dbReference type="CDD" id="cd13708">
    <property type="entry name" value="PBP2_BvgS_like_1"/>
    <property type="match status" value="1"/>
</dbReference>
<dbReference type="Pfam" id="PF00497">
    <property type="entry name" value="SBP_bac_3"/>
    <property type="match status" value="1"/>
</dbReference>
<dbReference type="PANTHER" id="PTHR45138:SF9">
    <property type="entry name" value="DIGUANYLATE CYCLASE DGCM-RELATED"/>
    <property type="match status" value="1"/>
</dbReference>
<dbReference type="Proteomes" id="UP001239019">
    <property type="component" value="Unassembled WGS sequence"/>
</dbReference>
<dbReference type="NCBIfam" id="TIGR00254">
    <property type="entry name" value="GGDEF"/>
    <property type="match status" value="1"/>
</dbReference>
<dbReference type="InterPro" id="IPR000160">
    <property type="entry name" value="GGDEF_dom"/>
</dbReference>
<dbReference type="RefSeq" id="WP_306728543.1">
    <property type="nucleotide sequence ID" value="NZ_JAVDDT010000005.1"/>
</dbReference>
<dbReference type="EMBL" id="JAVDDT010000005">
    <property type="protein sequence ID" value="MDQ2070046.1"/>
    <property type="molecule type" value="Genomic_DNA"/>
</dbReference>
<name>A0ABU0W7N1_9GAMM</name>
<dbReference type="GO" id="GO:0052621">
    <property type="term" value="F:diguanylate cyclase activity"/>
    <property type="evidence" value="ECO:0007669"/>
    <property type="project" value="UniProtKB-EC"/>
</dbReference>
<evidence type="ECO:0000313" key="6">
    <source>
        <dbReference type="Proteomes" id="UP001239019"/>
    </source>
</evidence>
<dbReference type="CDD" id="cd01949">
    <property type="entry name" value="GGDEF"/>
    <property type="match status" value="1"/>
</dbReference>
<organism evidence="5 6">
    <name type="scientific">Natronospira bacteriovora</name>
    <dbReference type="NCBI Taxonomy" id="3069753"/>
    <lineage>
        <taxon>Bacteria</taxon>
        <taxon>Pseudomonadati</taxon>
        <taxon>Pseudomonadota</taxon>
        <taxon>Gammaproteobacteria</taxon>
        <taxon>Natronospirales</taxon>
        <taxon>Natronospiraceae</taxon>
        <taxon>Natronospira</taxon>
    </lineage>
</organism>
<feature type="transmembrane region" description="Helical" evidence="3">
    <location>
        <begin position="306"/>
        <end position="329"/>
    </location>
</feature>
<proteinExistence type="predicted"/>
<comment type="caution">
    <text evidence="5">The sequence shown here is derived from an EMBL/GenBank/DDBJ whole genome shotgun (WGS) entry which is preliminary data.</text>
</comment>
<reference evidence="5 6" key="1">
    <citation type="submission" date="2023-08" db="EMBL/GenBank/DDBJ databases">
        <title>Whole-genome sequencing of halo(alkali)philic microorganisms from hypersaline lakes.</title>
        <authorList>
            <person name="Sorokin D.Y."/>
            <person name="Abbas B."/>
            <person name="Merkel A.Y."/>
        </authorList>
    </citation>
    <scope>NUCLEOTIDE SEQUENCE [LARGE SCALE GENOMIC DNA]</scope>
    <source>
        <strain evidence="5 6">AB-CW4</strain>
    </source>
</reference>
<keyword evidence="3" id="KW-1133">Transmembrane helix</keyword>
<comment type="catalytic activity">
    <reaction evidence="2">
        <text>2 GTP = 3',3'-c-di-GMP + 2 diphosphate</text>
        <dbReference type="Rhea" id="RHEA:24898"/>
        <dbReference type="ChEBI" id="CHEBI:33019"/>
        <dbReference type="ChEBI" id="CHEBI:37565"/>
        <dbReference type="ChEBI" id="CHEBI:58805"/>
        <dbReference type="EC" id="2.7.7.65"/>
    </reaction>
</comment>
<dbReference type="Gene3D" id="3.30.70.270">
    <property type="match status" value="1"/>
</dbReference>
<evidence type="ECO:0000313" key="5">
    <source>
        <dbReference type="EMBL" id="MDQ2070046.1"/>
    </source>
</evidence>
<keyword evidence="3" id="KW-0472">Membrane</keyword>
<evidence type="ECO:0000256" key="2">
    <source>
        <dbReference type="ARBA" id="ARBA00034247"/>
    </source>
</evidence>
<accession>A0ABU0W7N1</accession>
<dbReference type="SMART" id="SM00267">
    <property type="entry name" value="GGDEF"/>
    <property type="match status" value="1"/>
</dbReference>
<protein>
    <recommendedName>
        <fullName evidence="1">diguanylate cyclase</fullName>
        <ecNumber evidence="1">2.7.7.65</ecNumber>
    </recommendedName>
</protein>
<keyword evidence="5" id="KW-0808">Transferase</keyword>
<evidence type="ECO:0000256" key="3">
    <source>
        <dbReference type="SAM" id="Phobius"/>
    </source>
</evidence>
<dbReference type="InterPro" id="IPR043128">
    <property type="entry name" value="Rev_trsase/Diguanyl_cyclase"/>
</dbReference>
<evidence type="ECO:0000259" key="4">
    <source>
        <dbReference type="PROSITE" id="PS50887"/>
    </source>
</evidence>
<dbReference type="Gene3D" id="3.40.190.10">
    <property type="entry name" value="Periplasmic binding protein-like II"/>
    <property type="match status" value="2"/>
</dbReference>
<keyword evidence="3" id="KW-0812">Transmembrane</keyword>
<dbReference type="InterPro" id="IPR029787">
    <property type="entry name" value="Nucleotide_cyclase"/>
</dbReference>
<dbReference type="PANTHER" id="PTHR45138">
    <property type="entry name" value="REGULATORY COMPONENTS OF SENSORY TRANSDUCTION SYSTEM"/>
    <property type="match status" value="1"/>
</dbReference>
<dbReference type="SMART" id="SM00062">
    <property type="entry name" value="PBPb"/>
    <property type="match status" value="1"/>
</dbReference>
<dbReference type="SUPFAM" id="SSF53850">
    <property type="entry name" value="Periplasmic binding protein-like II"/>
    <property type="match status" value="1"/>
</dbReference>
<gene>
    <name evidence="5" type="ORF">RBH19_09175</name>
</gene>
<dbReference type="InterPro" id="IPR050469">
    <property type="entry name" value="Diguanylate_Cyclase"/>
</dbReference>
<dbReference type="InterPro" id="IPR001638">
    <property type="entry name" value="Solute-binding_3/MltF_N"/>
</dbReference>
<dbReference type="EC" id="2.7.7.65" evidence="1"/>
<dbReference type="Pfam" id="PF00990">
    <property type="entry name" value="GGDEF"/>
    <property type="match status" value="1"/>
</dbReference>